<dbReference type="EMBL" id="JACGWX010000001">
    <property type="protein sequence ID" value="MBA8846597.1"/>
    <property type="molecule type" value="Genomic_DNA"/>
</dbReference>
<evidence type="ECO:0000313" key="1">
    <source>
        <dbReference type="EMBL" id="MBA8846597.1"/>
    </source>
</evidence>
<keyword evidence="2" id="KW-1185">Reference proteome</keyword>
<proteinExistence type="predicted"/>
<accession>A0A839E4X9</accession>
<sequence>MMIAATDRREHSGFDSRPVVHDLRVAEPENAIPATRELGIAASIVLESARRVVELSPIDFHDERRPDQEVDPANAGDEHLALQLRRSTRHAQPEERFCS</sequence>
<name>A0A839E4X9_9MICO</name>
<evidence type="ECO:0000313" key="2">
    <source>
        <dbReference type="Proteomes" id="UP000585905"/>
    </source>
</evidence>
<organism evidence="1 2">
    <name type="scientific">Microcella alkalica</name>
    <dbReference type="NCBI Taxonomy" id="355930"/>
    <lineage>
        <taxon>Bacteria</taxon>
        <taxon>Bacillati</taxon>
        <taxon>Actinomycetota</taxon>
        <taxon>Actinomycetes</taxon>
        <taxon>Micrococcales</taxon>
        <taxon>Microbacteriaceae</taxon>
        <taxon>Microcella</taxon>
    </lineage>
</organism>
<gene>
    <name evidence="1" type="ORF">FHX53_000161</name>
</gene>
<dbReference type="AlphaFoldDB" id="A0A839E4X9"/>
<comment type="caution">
    <text evidence="1">The sequence shown here is derived from an EMBL/GenBank/DDBJ whole genome shotgun (WGS) entry which is preliminary data.</text>
</comment>
<dbReference type="Proteomes" id="UP000585905">
    <property type="component" value="Unassembled WGS sequence"/>
</dbReference>
<reference evidence="1 2" key="1">
    <citation type="submission" date="2020-07" db="EMBL/GenBank/DDBJ databases">
        <title>Sequencing the genomes of 1000 actinobacteria strains.</title>
        <authorList>
            <person name="Klenk H.-P."/>
        </authorList>
    </citation>
    <scope>NUCLEOTIDE SEQUENCE [LARGE SCALE GENOMIC DNA]</scope>
    <source>
        <strain evidence="1 2">DSM 19663</strain>
    </source>
</reference>
<protein>
    <submittedName>
        <fullName evidence="1">Uncharacterized protein</fullName>
    </submittedName>
</protein>